<dbReference type="OrthoDB" id="2351791at2759"/>
<sequence length="526" mass="57420">MINIEVEAKSEAESTVTEVWKPNRKELLIMVSLSFISMMVALDATILVTVLPHIAQKLNGTSVEAFWTGTSYLLTSAIFQPVIASFSALFGRQQLLFVSIIFFTVGTILCSTAKDFATILTGRCIQGVGGGGMITLTQVIYCDMIPLRQRPKYFSMIIGAWSIGCISGPVIGGAFVGHASWRWCFHINYPFCALGFLVATLFVRFKAVEKLTLAQKLKRVDWIGCFLFIGSMTSFLVGLSWGGIQYPWKSAATLVPIILGFLGIVVFGGWQMYAKEHTLLPMSVFYNWSSIAAFYSAFVNGVILFTGLYYYPFYEMSVRGSSSTGAGVAFLPALCFMVPGSVVVSVLTTRLGRFRWAIWGGWAVTTVGCGLMILFDLHTKKVVLVVALAIIGYGAGTVLTSVNVGVQAISKIENSAMSASMYGFFRSLGMPLGVTLAGTLFQNSMSGRLLHFGLPTTIAHDSERYVFILRTMASSPEKSAILESYVKGFESVFIMMTAISASALIVSFAIRKFSMDKILLAQFTAR</sequence>
<accession>A0A9P4L6P2</accession>
<feature type="transmembrane region" description="Helical" evidence="5">
    <location>
        <begin position="492"/>
        <end position="510"/>
    </location>
</feature>
<feature type="transmembrane region" description="Helical" evidence="5">
    <location>
        <begin position="95"/>
        <end position="114"/>
    </location>
</feature>
<gene>
    <name evidence="7" type="ORF">K460DRAFT_387556</name>
</gene>
<evidence type="ECO:0000256" key="2">
    <source>
        <dbReference type="ARBA" id="ARBA00022692"/>
    </source>
</evidence>
<evidence type="ECO:0000256" key="3">
    <source>
        <dbReference type="ARBA" id="ARBA00022989"/>
    </source>
</evidence>
<feature type="transmembrane region" description="Helical" evidence="5">
    <location>
        <begin position="250"/>
        <end position="273"/>
    </location>
</feature>
<comment type="caution">
    <text evidence="7">The sequence shown here is derived from an EMBL/GenBank/DDBJ whole genome shotgun (WGS) entry which is preliminary data.</text>
</comment>
<feature type="transmembrane region" description="Helical" evidence="5">
    <location>
        <begin position="153"/>
        <end position="175"/>
    </location>
</feature>
<dbReference type="Gene3D" id="1.20.1720.10">
    <property type="entry name" value="Multidrug resistance protein D"/>
    <property type="match status" value="1"/>
</dbReference>
<dbReference type="PANTHER" id="PTHR23501:SF94">
    <property type="entry name" value="MAJOR FACILITATOR SUPERFAMILY (MFS) PROFILE DOMAIN-CONTAINING PROTEIN"/>
    <property type="match status" value="1"/>
</dbReference>
<dbReference type="Proteomes" id="UP000800039">
    <property type="component" value="Unassembled WGS sequence"/>
</dbReference>
<proteinExistence type="predicted"/>
<feature type="transmembrane region" description="Helical" evidence="5">
    <location>
        <begin position="187"/>
        <end position="208"/>
    </location>
</feature>
<dbReference type="PROSITE" id="PS50850">
    <property type="entry name" value="MFS"/>
    <property type="match status" value="1"/>
</dbReference>
<evidence type="ECO:0000256" key="1">
    <source>
        <dbReference type="ARBA" id="ARBA00004141"/>
    </source>
</evidence>
<feature type="transmembrane region" description="Helical" evidence="5">
    <location>
        <begin position="356"/>
        <end position="375"/>
    </location>
</feature>
<keyword evidence="2 5" id="KW-0812">Transmembrane</keyword>
<feature type="transmembrane region" description="Helical" evidence="5">
    <location>
        <begin position="71"/>
        <end position="90"/>
    </location>
</feature>
<feature type="domain" description="Major facilitator superfamily (MFS) profile" evidence="6">
    <location>
        <begin position="29"/>
        <end position="515"/>
    </location>
</feature>
<keyword evidence="3 5" id="KW-1133">Transmembrane helix</keyword>
<reference evidence="7" key="1">
    <citation type="submission" date="2020-01" db="EMBL/GenBank/DDBJ databases">
        <authorList>
            <consortium name="DOE Joint Genome Institute"/>
            <person name="Haridas S."/>
            <person name="Albert R."/>
            <person name="Binder M."/>
            <person name="Bloem J."/>
            <person name="Labutti K."/>
            <person name="Salamov A."/>
            <person name="Andreopoulos B."/>
            <person name="Baker S.E."/>
            <person name="Barry K."/>
            <person name="Bills G."/>
            <person name="Bluhm B.H."/>
            <person name="Cannon C."/>
            <person name="Castanera R."/>
            <person name="Culley D.E."/>
            <person name="Daum C."/>
            <person name="Ezra D."/>
            <person name="Gonzalez J.B."/>
            <person name="Henrissat B."/>
            <person name="Kuo A."/>
            <person name="Liang C."/>
            <person name="Lipzen A."/>
            <person name="Lutzoni F."/>
            <person name="Magnuson J."/>
            <person name="Mondo S."/>
            <person name="Nolan M."/>
            <person name="Ohm R."/>
            <person name="Pangilinan J."/>
            <person name="Park H.-J."/>
            <person name="Ramirez L."/>
            <person name="Alfaro M."/>
            <person name="Sun H."/>
            <person name="Tritt A."/>
            <person name="Yoshinaga Y."/>
            <person name="Zwiers L.-H."/>
            <person name="Turgeon B.G."/>
            <person name="Goodwin S.B."/>
            <person name="Spatafora J.W."/>
            <person name="Crous P.W."/>
            <person name="Grigoriev I.V."/>
        </authorList>
    </citation>
    <scope>NUCLEOTIDE SEQUENCE</scope>
    <source>
        <strain evidence="7">CBS 394.84</strain>
    </source>
</reference>
<organism evidence="7 8">
    <name type="scientific">Cucurbitaria berberidis CBS 394.84</name>
    <dbReference type="NCBI Taxonomy" id="1168544"/>
    <lineage>
        <taxon>Eukaryota</taxon>
        <taxon>Fungi</taxon>
        <taxon>Dikarya</taxon>
        <taxon>Ascomycota</taxon>
        <taxon>Pezizomycotina</taxon>
        <taxon>Dothideomycetes</taxon>
        <taxon>Pleosporomycetidae</taxon>
        <taxon>Pleosporales</taxon>
        <taxon>Pleosporineae</taxon>
        <taxon>Cucurbitariaceae</taxon>
        <taxon>Cucurbitaria</taxon>
    </lineage>
</organism>
<protein>
    <submittedName>
        <fullName evidence="7">MFS general substrate transporter</fullName>
    </submittedName>
</protein>
<dbReference type="InterPro" id="IPR011701">
    <property type="entry name" value="MFS"/>
</dbReference>
<feature type="transmembrane region" description="Helical" evidence="5">
    <location>
        <begin position="423"/>
        <end position="441"/>
    </location>
</feature>
<feature type="transmembrane region" description="Helical" evidence="5">
    <location>
        <begin position="330"/>
        <end position="349"/>
    </location>
</feature>
<feature type="transmembrane region" description="Helical" evidence="5">
    <location>
        <begin position="27"/>
        <end position="51"/>
    </location>
</feature>
<keyword evidence="8" id="KW-1185">Reference proteome</keyword>
<evidence type="ECO:0000256" key="4">
    <source>
        <dbReference type="ARBA" id="ARBA00023136"/>
    </source>
</evidence>
<feature type="transmembrane region" description="Helical" evidence="5">
    <location>
        <begin position="285"/>
        <end position="310"/>
    </location>
</feature>
<comment type="subcellular location">
    <subcellularLocation>
        <location evidence="1">Membrane</location>
        <topology evidence="1">Multi-pass membrane protein</topology>
    </subcellularLocation>
</comment>
<feature type="transmembrane region" description="Helical" evidence="5">
    <location>
        <begin position="120"/>
        <end position="141"/>
    </location>
</feature>
<evidence type="ECO:0000313" key="7">
    <source>
        <dbReference type="EMBL" id="KAF1843499.1"/>
    </source>
</evidence>
<dbReference type="EMBL" id="ML976617">
    <property type="protein sequence ID" value="KAF1843499.1"/>
    <property type="molecule type" value="Genomic_DNA"/>
</dbReference>
<keyword evidence="4 5" id="KW-0472">Membrane</keyword>
<feature type="transmembrane region" description="Helical" evidence="5">
    <location>
        <begin position="220"/>
        <end position="244"/>
    </location>
</feature>
<dbReference type="SUPFAM" id="SSF103473">
    <property type="entry name" value="MFS general substrate transporter"/>
    <property type="match status" value="1"/>
</dbReference>
<evidence type="ECO:0000313" key="8">
    <source>
        <dbReference type="Proteomes" id="UP000800039"/>
    </source>
</evidence>
<feature type="transmembrane region" description="Helical" evidence="5">
    <location>
        <begin position="381"/>
        <end position="402"/>
    </location>
</feature>
<dbReference type="Gene3D" id="1.20.1250.20">
    <property type="entry name" value="MFS general substrate transporter like domains"/>
    <property type="match status" value="1"/>
</dbReference>
<evidence type="ECO:0000256" key="5">
    <source>
        <dbReference type="SAM" id="Phobius"/>
    </source>
</evidence>
<dbReference type="GeneID" id="63852897"/>
<evidence type="ECO:0000259" key="6">
    <source>
        <dbReference type="PROSITE" id="PS50850"/>
    </source>
</evidence>
<name>A0A9P4L6P2_9PLEO</name>
<dbReference type="InterPro" id="IPR036259">
    <property type="entry name" value="MFS_trans_sf"/>
</dbReference>
<dbReference type="InterPro" id="IPR020846">
    <property type="entry name" value="MFS_dom"/>
</dbReference>
<dbReference type="GO" id="GO:0022857">
    <property type="term" value="F:transmembrane transporter activity"/>
    <property type="evidence" value="ECO:0007669"/>
    <property type="project" value="InterPro"/>
</dbReference>
<dbReference type="PANTHER" id="PTHR23501">
    <property type="entry name" value="MAJOR FACILITATOR SUPERFAMILY"/>
    <property type="match status" value="1"/>
</dbReference>
<dbReference type="AlphaFoldDB" id="A0A9P4L6P2"/>
<dbReference type="GO" id="GO:0005886">
    <property type="term" value="C:plasma membrane"/>
    <property type="evidence" value="ECO:0007669"/>
    <property type="project" value="TreeGrafter"/>
</dbReference>
<dbReference type="RefSeq" id="XP_040786062.1">
    <property type="nucleotide sequence ID" value="XM_040935646.1"/>
</dbReference>
<dbReference type="Pfam" id="PF07690">
    <property type="entry name" value="MFS_1"/>
    <property type="match status" value="1"/>
</dbReference>
<dbReference type="FunFam" id="1.20.1720.10:FF:000018">
    <property type="entry name" value="Putative MFS multidrug transporter"/>
    <property type="match status" value="1"/>
</dbReference>